<organism evidence="1 2">
    <name type="scientific">Araneus ventricosus</name>
    <name type="common">Orbweaver spider</name>
    <name type="synonym">Epeira ventricosa</name>
    <dbReference type="NCBI Taxonomy" id="182803"/>
    <lineage>
        <taxon>Eukaryota</taxon>
        <taxon>Metazoa</taxon>
        <taxon>Ecdysozoa</taxon>
        <taxon>Arthropoda</taxon>
        <taxon>Chelicerata</taxon>
        <taxon>Arachnida</taxon>
        <taxon>Araneae</taxon>
        <taxon>Araneomorphae</taxon>
        <taxon>Entelegynae</taxon>
        <taxon>Araneoidea</taxon>
        <taxon>Araneidae</taxon>
        <taxon>Araneus</taxon>
    </lineage>
</organism>
<evidence type="ECO:0000313" key="2">
    <source>
        <dbReference type="Proteomes" id="UP000499080"/>
    </source>
</evidence>
<evidence type="ECO:0000313" key="1">
    <source>
        <dbReference type="EMBL" id="GBM10447.1"/>
    </source>
</evidence>
<dbReference type="EMBL" id="BGPR01000286">
    <property type="protein sequence ID" value="GBM10447.1"/>
    <property type="molecule type" value="Genomic_DNA"/>
</dbReference>
<name>A0A4Y2D2X0_ARAVE</name>
<dbReference type="Proteomes" id="UP000499080">
    <property type="component" value="Unassembled WGS sequence"/>
</dbReference>
<protein>
    <submittedName>
        <fullName evidence="1">Uncharacterized protein</fullName>
    </submittedName>
</protein>
<accession>A0A4Y2D2X0</accession>
<reference evidence="1 2" key="1">
    <citation type="journal article" date="2019" name="Sci. Rep.">
        <title>Orb-weaving spider Araneus ventricosus genome elucidates the spidroin gene catalogue.</title>
        <authorList>
            <person name="Kono N."/>
            <person name="Nakamura H."/>
            <person name="Ohtoshi R."/>
            <person name="Moran D.A.P."/>
            <person name="Shinohara A."/>
            <person name="Yoshida Y."/>
            <person name="Fujiwara M."/>
            <person name="Mori M."/>
            <person name="Tomita M."/>
            <person name="Arakawa K."/>
        </authorList>
    </citation>
    <scope>NUCLEOTIDE SEQUENCE [LARGE SCALE GENOMIC DNA]</scope>
</reference>
<keyword evidence="2" id="KW-1185">Reference proteome</keyword>
<gene>
    <name evidence="1" type="ORF">AVEN_263358_1</name>
</gene>
<dbReference type="AlphaFoldDB" id="A0A4Y2D2X0"/>
<comment type="caution">
    <text evidence="1">The sequence shown here is derived from an EMBL/GenBank/DDBJ whole genome shotgun (WGS) entry which is preliminary data.</text>
</comment>
<dbReference type="OrthoDB" id="10056585at2759"/>
<sequence>MGISNLFKEMFPDSEVAKHFTCGQTKCAHFVCLGIAPYFTSLLYNLLRIVENYTLLIDETLNKSLQSKQMGILVRFWNSNAQKVETRYLTSVFMGHSTAEDTLKAFNDATKKLDLRKVIQIPMVGPAVNWKFFHMIQEHIGDELLNIGSCGLHILNNAFKVGNRATEWNLDSLFTALYWLFKDSPAHEVY</sequence>
<proteinExistence type="predicted"/>
<dbReference type="PANTHER" id="PTHR37162">
    <property type="entry name" value="HAT FAMILY DIMERISATION DOMAINCONTAINING PROTEIN-RELATED"/>
    <property type="match status" value="1"/>
</dbReference>
<dbReference type="PANTHER" id="PTHR37162:SF11">
    <property type="match status" value="1"/>
</dbReference>